<dbReference type="EMBL" id="MFYX01000159">
    <property type="protein sequence ID" value="OGJ99776.1"/>
    <property type="molecule type" value="Genomic_DNA"/>
</dbReference>
<dbReference type="Proteomes" id="UP000179243">
    <property type="component" value="Unassembled WGS sequence"/>
</dbReference>
<dbReference type="InterPro" id="IPR011250">
    <property type="entry name" value="OMP/PagP_B-barrel"/>
</dbReference>
<reference evidence="1 2" key="1">
    <citation type="journal article" date="2016" name="Nat. Commun.">
        <title>Thousands of microbial genomes shed light on interconnected biogeochemical processes in an aquifer system.</title>
        <authorList>
            <person name="Anantharaman K."/>
            <person name="Brown C.T."/>
            <person name="Hug L.A."/>
            <person name="Sharon I."/>
            <person name="Castelle C.J."/>
            <person name="Probst A.J."/>
            <person name="Thomas B.C."/>
            <person name="Singh A."/>
            <person name="Wilkins M.J."/>
            <person name="Karaoz U."/>
            <person name="Brodie E.L."/>
            <person name="Williams K.H."/>
            <person name="Hubbard S.S."/>
            <person name="Banfield J.F."/>
        </authorList>
    </citation>
    <scope>NUCLEOTIDE SEQUENCE [LARGE SCALE GENOMIC DNA]</scope>
</reference>
<dbReference type="AlphaFoldDB" id="A0A1F7EZQ5"/>
<sequence>MPHTILILFAAIGVLYAEPGPAARRPAAILSTSPWFGCISFSMGTVKVTDYQEVKSLTGYKPEGSMPWNDFKASVVRKLTPHWSLRMLVALGFADRDRTVNSALLVIDDQIEAHDLLYSYSYKNIGFSAEALYSILDSGTVLPYVFAGPGINVSTREKSAFIQDASIYNGAGLDVGDEKSMGTTCLDFSCGAGLRIAMSRNTFIFGQYRFTYWNPVEQSWIESVDNFTYSKWENHLVHSGEAGIGIRF</sequence>
<dbReference type="Gene3D" id="2.40.160.20">
    <property type="match status" value="1"/>
</dbReference>
<evidence type="ECO:0000313" key="2">
    <source>
        <dbReference type="Proteomes" id="UP000179243"/>
    </source>
</evidence>
<evidence type="ECO:0000313" key="1">
    <source>
        <dbReference type="EMBL" id="OGJ99776.1"/>
    </source>
</evidence>
<accession>A0A1F7EZQ5</accession>
<protein>
    <submittedName>
        <fullName evidence="1">Uncharacterized protein</fullName>
    </submittedName>
</protein>
<proteinExistence type="predicted"/>
<name>A0A1F7EZQ5_UNCRA</name>
<comment type="caution">
    <text evidence="1">The sequence shown here is derived from an EMBL/GenBank/DDBJ whole genome shotgun (WGS) entry which is preliminary data.</text>
</comment>
<organism evidence="1 2">
    <name type="scientific">Candidatus Raymondbacteria bacterium RIFOXYD12_FULL_49_13</name>
    <dbReference type="NCBI Taxonomy" id="1817890"/>
    <lineage>
        <taxon>Bacteria</taxon>
        <taxon>Raymondiibacteriota</taxon>
    </lineage>
</organism>
<dbReference type="SUPFAM" id="SSF56925">
    <property type="entry name" value="OMPA-like"/>
    <property type="match status" value="1"/>
</dbReference>
<gene>
    <name evidence="1" type="ORF">A2519_12595</name>
</gene>